<dbReference type="AlphaFoldDB" id="A0A7W5F7K7"/>
<keyword evidence="3" id="KW-1185">Reference proteome</keyword>
<dbReference type="Proteomes" id="UP000577707">
    <property type="component" value="Unassembled WGS sequence"/>
</dbReference>
<evidence type="ECO:0000313" key="3">
    <source>
        <dbReference type="Proteomes" id="UP000577707"/>
    </source>
</evidence>
<accession>A0A7W5F7K7</accession>
<dbReference type="EMBL" id="JACHXG010000002">
    <property type="protein sequence ID" value="MBB3088238.1"/>
    <property type="molecule type" value="Genomic_DNA"/>
</dbReference>
<organism evidence="2 3">
    <name type="scientific">Nocardioides albus</name>
    <dbReference type="NCBI Taxonomy" id="1841"/>
    <lineage>
        <taxon>Bacteria</taxon>
        <taxon>Bacillati</taxon>
        <taxon>Actinomycetota</taxon>
        <taxon>Actinomycetes</taxon>
        <taxon>Propionibacteriales</taxon>
        <taxon>Nocardioidaceae</taxon>
        <taxon>Nocardioides</taxon>
    </lineage>
</organism>
<protein>
    <submittedName>
        <fullName evidence="2">Uncharacterized protein</fullName>
    </submittedName>
</protein>
<feature type="transmembrane region" description="Helical" evidence="1">
    <location>
        <begin position="50"/>
        <end position="73"/>
    </location>
</feature>
<dbReference type="RefSeq" id="WP_183543129.1">
    <property type="nucleotide sequence ID" value="NZ_BMQT01000013.1"/>
</dbReference>
<keyword evidence="1" id="KW-1133">Transmembrane helix</keyword>
<keyword evidence="1" id="KW-0472">Membrane</keyword>
<reference evidence="2 3" key="1">
    <citation type="submission" date="2020-08" db="EMBL/GenBank/DDBJ databases">
        <title>Genomic Encyclopedia of Type Strains, Phase III (KMG-III): the genomes of soil and plant-associated and newly described type strains.</title>
        <authorList>
            <person name="Whitman W."/>
        </authorList>
    </citation>
    <scope>NUCLEOTIDE SEQUENCE [LARGE SCALE GENOMIC DNA]</scope>
    <source>
        <strain evidence="2 3">CECT 3302</strain>
    </source>
</reference>
<comment type="caution">
    <text evidence="2">The sequence shown here is derived from an EMBL/GenBank/DDBJ whole genome shotgun (WGS) entry which is preliminary data.</text>
</comment>
<proteinExistence type="predicted"/>
<name>A0A7W5F7K7_9ACTN</name>
<evidence type="ECO:0000256" key="1">
    <source>
        <dbReference type="SAM" id="Phobius"/>
    </source>
</evidence>
<sequence>MASAMCAKCTEDEEIRVLSRTAGGRRRLMCCRCGFAWEGGSSGSARGAGLAGLFGAATVGMIVLVACSVRFVAEV</sequence>
<keyword evidence="1" id="KW-0812">Transmembrane</keyword>
<gene>
    <name evidence="2" type="ORF">FHS12_001171</name>
</gene>
<evidence type="ECO:0000313" key="2">
    <source>
        <dbReference type="EMBL" id="MBB3088238.1"/>
    </source>
</evidence>